<keyword evidence="2 4" id="KW-0479">Metal-binding</keyword>
<dbReference type="EMBL" id="JBEXAC010000002">
    <property type="protein sequence ID" value="MET6998609.1"/>
    <property type="molecule type" value="Genomic_DNA"/>
</dbReference>
<dbReference type="Proteomes" id="UP001549749">
    <property type="component" value="Unassembled WGS sequence"/>
</dbReference>
<dbReference type="Pfam" id="PF00034">
    <property type="entry name" value="Cytochrom_C"/>
    <property type="match status" value="1"/>
</dbReference>
<dbReference type="Gene3D" id="1.10.760.10">
    <property type="entry name" value="Cytochrome c-like domain"/>
    <property type="match status" value="2"/>
</dbReference>
<keyword evidence="1 4" id="KW-0349">Heme</keyword>
<feature type="domain" description="Cytochrome c" evidence="5">
    <location>
        <begin position="196"/>
        <end position="309"/>
    </location>
</feature>
<evidence type="ECO:0000256" key="2">
    <source>
        <dbReference type="ARBA" id="ARBA00022723"/>
    </source>
</evidence>
<dbReference type="InterPro" id="IPR051459">
    <property type="entry name" value="Cytochrome_c-type_DH"/>
</dbReference>
<protein>
    <submittedName>
        <fullName evidence="6">Cytochrome c</fullName>
    </submittedName>
</protein>
<dbReference type="PANTHER" id="PTHR35008">
    <property type="entry name" value="BLL4482 PROTEIN-RELATED"/>
    <property type="match status" value="1"/>
</dbReference>
<accession>A0ABV2T6G1</accession>
<evidence type="ECO:0000256" key="4">
    <source>
        <dbReference type="PROSITE-ProRule" id="PRU00433"/>
    </source>
</evidence>
<dbReference type="RefSeq" id="WP_354661253.1">
    <property type="nucleotide sequence ID" value="NZ_JBEXAC010000002.1"/>
</dbReference>
<evidence type="ECO:0000313" key="6">
    <source>
        <dbReference type="EMBL" id="MET6998609.1"/>
    </source>
</evidence>
<sequence length="322" mass="35017">MKKFLRITGILFLVLLSGIGVLLAYVKYMLPDIGPAPDIKIEATPEAVKRGAYLANHVAVCIDCHSTRDFSKFAGPIVPGTNGNGGEIFDQQFGFPGKFYAKNITPHHLGSWTDGEIYRAITTGVSKNGNALFPVMPYGSYSQMHTEDVKAIIAYLRTLPAIDKEIPASVPDFPMNFIINTIPKKAEPMAAVTPADTVAYGKYLTTIAGCGECHTKQEKGSITGEYMAGGFEFKMPDGSILRSANITPDTTTGIGNWTADYFVERFKTYANGTPAVEKGAFNTIMPWAMYSGMDTTDLRAVYAYLNSLQASSNKVEKLTAKK</sequence>
<dbReference type="InterPro" id="IPR036909">
    <property type="entry name" value="Cyt_c-like_dom_sf"/>
</dbReference>
<name>A0ABV2T6G1_9BACT</name>
<proteinExistence type="predicted"/>
<organism evidence="6 7">
    <name type="scientific">Chitinophaga defluvii</name>
    <dbReference type="NCBI Taxonomy" id="3163343"/>
    <lineage>
        <taxon>Bacteria</taxon>
        <taxon>Pseudomonadati</taxon>
        <taxon>Bacteroidota</taxon>
        <taxon>Chitinophagia</taxon>
        <taxon>Chitinophagales</taxon>
        <taxon>Chitinophagaceae</taxon>
        <taxon>Chitinophaga</taxon>
    </lineage>
</organism>
<evidence type="ECO:0000256" key="3">
    <source>
        <dbReference type="ARBA" id="ARBA00023004"/>
    </source>
</evidence>
<evidence type="ECO:0000313" key="7">
    <source>
        <dbReference type="Proteomes" id="UP001549749"/>
    </source>
</evidence>
<keyword evidence="3 4" id="KW-0408">Iron</keyword>
<feature type="domain" description="Cytochrome c" evidence="5">
    <location>
        <begin position="46"/>
        <end position="160"/>
    </location>
</feature>
<gene>
    <name evidence="6" type="ORF">ABR189_14590</name>
</gene>
<dbReference type="PROSITE" id="PS51007">
    <property type="entry name" value="CYTC"/>
    <property type="match status" value="2"/>
</dbReference>
<keyword evidence="7" id="KW-1185">Reference proteome</keyword>
<dbReference type="InterPro" id="IPR009056">
    <property type="entry name" value="Cyt_c-like_dom"/>
</dbReference>
<dbReference type="SUPFAM" id="SSF46626">
    <property type="entry name" value="Cytochrome c"/>
    <property type="match status" value="2"/>
</dbReference>
<evidence type="ECO:0000259" key="5">
    <source>
        <dbReference type="PROSITE" id="PS51007"/>
    </source>
</evidence>
<reference evidence="6 7" key="1">
    <citation type="submission" date="2024-06" db="EMBL/GenBank/DDBJ databases">
        <title>Chitinophaga defluvii sp. nov., isolated from municipal sewage.</title>
        <authorList>
            <person name="Zhang L."/>
        </authorList>
    </citation>
    <scope>NUCLEOTIDE SEQUENCE [LARGE SCALE GENOMIC DNA]</scope>
    <source>
        <strain evidence="6 7">H8</strain>
    </source>
</reference>
<evidence type="ECO:0000256" key="1">
    <source>
        <dbReference type="ARBA" id="ARBA00022617"/>
    </source>
</evidence>
<comment type="caution">
    <text evidence="6">The sequence shown here is derived from an EMBL/GenBank/DDBJ whole genome shotgun (WGS) entry which is preliminary data.</text>
</comment>
<dbReference type="PANTHER" id="PTHR35008:SF4">
    <property type="entry name" value="BLL4482 PROTEIN"/>
    <property type="match status" value="1"/>
</dbReference>